<organism evidence="5 6">
    <name type="scientific">Saponaria officinalis</name>
    <name type="common">Common soapwort</name>
    <name type="synonym">Lychnis saponaria</name>
    <dbReference type="NCBI Taxonomy" id="3572"/>
    <lineage>
        <taxon>Eukaryota</taxon>
        <taxon>Viridiplantae</taxon>
        <taxon>Streptophyta</taxon>
        <taxon>Embryophyta</taxon>
        <taxon>Tracheophyta</taxon>
        <taxon>Spermatophyta</taxon>
        <taxon>Magnoliopsida</taxon>
        <taxon>eudicotyledons</taxon>
        <taxon>Gunneridae</taxon>
        <taxon>Pentapetalae</taxon>
        <taxon>Caryophyllales</taxon>
        <taxon>Caryophyllaceae</taxon>
        <taxon>Caryophylleae</taxon>
        <taxon>Saponaria</taxon>
    </lineage>
</organism>
<comment type="caution">
    <text evidence="5">The sequence shown here is derived from an EMBL/GenBank/DDBJ whole genome shotgun (WGS) entry which is preliminary data.</text>
</comment>
<feature type="domain" description="Gnk2-homologous" evidence="4">
    <location>
        <begin position="31"/>
        <end position="90"/>
    </location>
</feature>
<feature type="chain" id="PRO_5043362727" description="Gnk2-homologous domain-containing protein" evidence="3">
    <location>
        <begin position="30"/>
        <end position="90"/>
    </location>
</feature>
<feature type="signal peptide" evidence="3">
    <location>
        <begin position="1"/>
        <end position="29"/>
    </location>
</feature>
<sequence>MSTKLIKTISLLQLLSILFFSSKIPKSTSTPNYVYSDCPSTTFPTNSLYKTNVNNLLNSLATKASTNRTDFYSTSSGNDTKDVVYGLYLC</sequence>
<reference evidence="5" key="1">
    <citation type="submission" date="2024-03" db="EMBL/GenBank/DDBJ databases">
        <title>WGS assembly of Saponaria officinalis var. Norfolk2.</title>
        <authorList>
            <person name="Jenkins J."/>
            <person name="Shu S."/>
            <person name="Grimwood J."/>
            <person name="Barry K."/>
            <person name="Goodstein D."/>
            <person name="Schmutz J."/>
            <person name="Leebens-Mack J."/>
            <person name="Osbourn A."/>
        </authorList>
    </citation>
    <scope>NUCLEOTIDE SEQUENCE [LARGE SCALE GENOMIC DNA]</scope>
    <source>
        <strain evidence="5">JIC</strain>
    </source>
</reference>
<evidence type="ECO:0000256" key="2">
    <source>
        <dbReference type="ARBA" id="ARBA00022737"/>
    </source>
</evidence>
<accession>A0AAW1HZM4</accession>
<dbReference type="PANTHER" id="PTHR32099:SF42">
    <property type="entry name" value="CYSTEINE-RICH RECEPTOR-LIKE PROTEIN KINASE 9-RELATED"/>
    <property type="match status" value="1"/>
</dbReference>
<dbReference type="InterPro" id="IPR038408">
    <property type="entry name" value="GNK2_sf"/>
</dbReference>
<keyword evidence="1 3" id="KW-0732">Signal</keyword>
<dbReference type="PROSITE" id="PS51473">
    <property type="entry name" value="GNK2"/>
    <property type="match status" value="1"/>
</dbReference>
<gene>
    <name evidence="5" type="ORF">RND81_10G016700</name>
</gene>
<proteinExistence type="predicted"/>
<evidence type="ECO:0000256" key="3">
    <source>
        <dbReference type="SAM" id="SignalP"/>
    </source>
</evidence>
<evidence type="ECO:0000313" key="6">
    <source>
        <dbReference type="Proteomes" id="UP001443914"/>
    </source>
</evidence>
<dbReference type="CDD" id="cd23509">
    <property type="entry name" value="Gnk2-like"/>
    <property type="match status" value="1"/>
</dbReference>
<dbReference type="Pfam" id="PF01657">
    <property type="entry name" value="Stress-antifung"/>
    <property type="match status" value="1"/>
</dbReference>
<evidence type="ECO:0000256" key="1">
    <source>
        <dbReference type="ARBA" id="ARBA00022729"/>
    </source>
</evidence>
<keyword evidence="2" id="KW-0677">Repeat</keyword>
<dbReference type="InterPro" id="IPR002902">
    <property type="entry name" value="GNK2"/>
</dbReference>
<dbReference type="Proteomes" id="UP001443914">
    <property type="component" value="Unassembled WGS sequence"/>
</dbReference>
<dbReference type="AlphaFoldDB" id="A0AAW1HZM4"/>
<dbReference type="EMBL" id="JBDFQZ010000010">
    <property type="protein sequence ID" value="KAK9681634.1"/>
    <property type="molecule type" value="Genomic_DNA"/>
</dbReference>
<name>A0AAW1HZM4_SAPOF</name>
<dbReference type="Gene3D" id="3.30.430.20">
    <property type="entry name" value="Gnk2 domain, C-X8-C-X2-C motif"/>
    <property type="match status" value="1"/>
</dbReference>
<protein>
    <recommendedName>
        <fullName evidence="4">Gnk2-homologous domain-containing protein</fullName>
    </recommendedName>
</protein>
<evidence type="ECO:0000313" key="5">
    <source>
        <dbReference type="EMBL" id="KAK9681634.1"/>
    </source>
</evidence>
<evidence type="ECO:0000259" key="4">
    <source>
        <dbReference type="PROSITE" id="PS51473"/>
    </source>
</evidence>
<keyword evidence="6" id="KW-1185">Reference proteome</keyword>
<dbReference type="PANTHER" id="PTHR32099">
    <property type="entry name" value="CYSTEINE-RICH REPEAT SECRETORY PROTEIN"/>
    <property type="match status" value="1"/>
</dbReference>